<reference evidence="2 3" key="1">
    <citation type="journal article" date="2014" name="BMC Genomics">
        <title>The genome of the intracellular bacterium of the coastal bivalve, Solemya velum: a blueprint for thriving in and out of symbiosis.</title>
        <authorList>
            <person name="Dmytrenko O."/>
            <person name="Russell S.L."/>
            <person name="Loo W.T."/>
            <person name="Fontanez K.M."/>
            <person name="Liao L."/>
            <person name="Roeselers G."/>
            <person name="Sharma R."/>
            <person name="Stewart F.J."/>
            <person name="Newton I.L."/>
            <person name="Woyke T."/>
            <person name="Wu D."/>
            <person name="Lang J.M."/>
            <person name="Eisen J.A."/>
            <person name="Cavanaugh C.M."/>
        </authorList>
    </citation>
    <scope>NUCLEOTIDE SEQUENCE [LARGE SCALE GENOMIC DNA]</scope>
    <source>
        <strain evidence="2 3">WH</strain>
    </source>
</reference>
<evidence type="ECO:0000313" key="3">
    <source>
        <dbReference type="Proteomes" id="UP000030856"/>
    </source>
</evidence>
<keyword evidence="1" id="KW-1133">Transmembrane helix</keyword>
<organism evidence="2 3">
    <name type="scientific">Solemya velum gill symbiont</name>
    <dbReference type="NCBI Taxonomy" id="2340"/>
    <lineage>
        <taxon>Bacteria</taxon>
        <taxon>Pseudomonadati</taxon>
        <taxon>Pseudomonadota</taxon>
        <taxon>Gammaproteobacteria</taxon>
        <taxon>sulfur-oxidizing symbionts</taxon>
    </lineage>
</organism>
<dbReference type="EMBL" id="JRAA01000001">
    <property type="protein sequence ID" value="KHF25642.1"/>
    <property type="molecule type" value="Genomic_DNA"/>
</dbReference>
<keyword evidence="1" id="KW-0472">Membrane</keyword>
<accession>A0A0B0HAD5</accession>
<keyword evidence="1" id="KW-0812">Transmembrane</keyword>
<dbReference type="Proteomes" id="UP000030856">
    <property type="component" value="Unassembled WGS sequence"/>
</dbReference>
<sequence length="87" mass="9714">MTMPMLMFYHMVTTVMTALFMTMSISVVTVPWTVAMFVDMLSVTMAMLVRMPGDAIPVSTNNNHATIFTVVLVVTILFVSNCRCDNQ</sequence>
<name>A0A0B0HAD5_SOVGS</name>
<protein>
    <submittedName>
        <fullName evidence="2">Uncharacterized protein</fullName>
    </submittedName>
</protein>
<proteinExistence type="predicted"/>
<feature type="transmembrane region" description="Helical" evidence="1">
    <location>
        <begin position="7"/>
        <end position="26"/>
    </location>
</feature>
<evidence type="ECO:0000313" key="2">
    <source>
        <dbReference type="EMBL" id="KHF25642.1"/>
    </source>
</evidence>
<dbReference type="STRING" id="2340.JV46_12610"/>
<feature type="transmembrane region" description="Helical" evidence="1">
    <location>
        <begin position="61"/>
        <end position="79"/>
    </location>
</feature>
<dbReference type="AlphaFoldDB" id="A0A0B0HAD5"/>
<evidence type="ECO:0000256" key="1">
    <source>
        <dbReference type="SAM" id="Phobius"/>
    </source>
</evidence>
<gene>
    <name evidence="2" type="ORF">JV46_12610</name>
</gene>
<keyword evidence="3" id="KW-1185">Reference proteome</keyword>
<comment type="caution">
    <text evidence="2">The sequence shown here is derived from an EMBL/GenBank/DDBJ whole genome shotgun (WGS) entry which is preliminary data.</text>
</comment>